<reference evidence="1" key="1">
    <citation type="submission" date="2021-10" db="EMBL/GenBank/DDBJ databases">
        <title>Tropical sea cucumber genome reveals ecological adaptation and Cuvierian tubules defense mechanism.</title>
        <authorList>
            <person name="Chen T."/>
        </authorList>
    </citation>
    <scope>NUCLEOTIDE SEQUENCE</scope>
    <source>
        <strain evidence="1">Nanhai2018</strain>
        <tissue evidence="1">Muscle</tissue>
    </source>
</reference>
<dbReference type="EMBL" id="JAIZAY010000620">
    <property type="protein sequence ID" value="KAJ8018115.1"/>
    <property type="molecule type" value="Genomic_DNA"/>
</dbReference>
<evidence type="ECO:0000313" key="3">
    <source>
        <dbReference type="Proteomes" id="UP001152320"/>
    </source>
</evidence>
<proteinExistence type="predicted"/>
<sequence length="144" mass="16380">MEALMVQVVLHCVYKCYECVNYYHMMEQLGYMMTTCTKAGFTFPEVISADIFTLQAWSVLKSGTLGEDQLPPKLVRGHVTAGKLNARLTMAQPVNLDGEGLSAEHGKHKESVTQNCKEDFLRKNVRFGRTIQLKRGLSHTRHYR</sequence>
<dbReference type="AlphaFoldDB" id="A0A9Q0YA22"/>
<dbReference type="Proteomes" id="UP001152320">
    <property type="component" value="Chromosome 2"/>
</dbReference>
<protein>
    <submittedName>
        <fullName evidence="1">Uncharacterized protein</fullName>
    </submittedName>
</protein>
<keyword evidence="3" id="KW-1185">Reference proteome</keyword>
<dbReference type="EMBL" id="JAIZAY010000002">
    <property type="protein sequence ID" value="KAJ8047164.1"/>
    <property type="molecule type" value="Genomic_DNA"/>
</dbReference>
<evidence type="ECO:0000313" key="2">
    <source>
        <dbReference type="EMBL" id="KAJ8047164.1"/>
    </source>
</evidence>
<comment type="caution">
    <text evidence="1">The sequence shown here is derived from an EMBL/GenBank/DDBJ whole genome shotgun (WGS) entry which is preliminary data.</text>
</comment>
<name>A0A9Q0YA22_HOLLE</name>
<organism evidence="1 3">
    <name type="scientific">Holothuria leucospilota</name>
    <name type="common">Black long sea cucumber</name>
    <name type="synonym">Mertensiothuria leucospilota</name>
    <dbReference type="NCBI Taxonomy" id="206669"/>
    <lineage>
        <taxon>Eukaryota</taxon>
        <taxon>Metazoa</taxon>
        <taxon>Echinodermata</taxon>
        <taxon>Eleutherozoa</taxon>
        <taxon>Echinozoa</taxon>
        <taxon>Holothuroidea</taxon>
        <taxon>Aspidochirotacea</taxon>
        <taxon>Aspidochirotida</taxon>
        <taxon>Holothuriidae</taxon>
        <taxon>Holothuria</taxon>
    </lineage>
</organism>
<gene>
    <name evidence="2" type="ORF">HOLleu_06086</name>
    <name evidence="1" type="ORF">HOLleu_44069</name>
</gene>
<accession>A0A9Q0YA22</accession>
<evidence type="ECO:0000313" key="1">
    <source>
        <dbReference type="EMBL" id="KAJ8018115.1"/>
    </source>
</evidence>